<reference evidence="1 2" key="1">
    <citation type="submission" date="2018-07" db="EMBL/GenBank/DDBJ databases">
        <title>Genome sequence of Rhodococcus rhodnii ATCC 35071 from Rhodnius prolixus.</title>
        <authorList>
            <person name="Patel V."/>
            <person name="Vogel K.J."/>
        </authorList>
    </citation>
    <scope>NUCLEOTIDE SEQUENCE [LARGE SCALE GENOMIC DNA]</scope>
    <source>
        <strain evidence="1 2">ATCC 35071</strain>
    </source>
</reference>
<dbReference type="AlphaFoldDB" id="A0A6P2CK19"/>
<name>A0A6P2CK19_9NOCA</name>
<comment type="caution">
    <text evidence="1">The sequence shown here is derived from an EMBL/GenBank/DDBJ whole genome shotgun (WGS) entry which is preliminary data.</text>
</comment>
<protein>
    <submittedName>
        <fullName evidence="1">Uncharacterized protein</fullName>
    </submittedName>
</protein>
<sequence length="62" mass="7089">MPHCRRRPMAHSRTRRKTLTVAQVARGLMGTYLDWFAHLFAASDAGVATPRSVRPVNFMPYM</sequence>
<evidence type="ECO:0000313" key="1">
    <source>
        <dbReference type="EMBL" id="TXG92200.1"/>
    </source>
</evidence>
<gene>
    <name evidence="1" type="ORF">DW322_21065</name>
</gene>
<dbReference type="Proteomes" id="UP000471120">
    <property type="component" value="Unassembled WGS sequence"/>
</dbReference>
<accession>A0A6P2CK19</accession>
<evidence type="ECO:0000313" key="2">
    <source>
        <dbReference type="Proteomes" id="UP000471120"/>
    </source>
</evidence>
<dbReference type="EMBL" id="QRCM01000001">
    <property type="protein sequence ID" value="TXG92200.1"/>
    <property type="molecule type" value="Genomic_DNA"/>
</dbReference>
<organism evidence="1 2">
    <name type="scientific">Rhodococcus rhodnii</name>
    <dbReference type="NCBI Taxonomy" id="38312"/>
    <lineage>
        <taxon>Bacteria</taxon>
        <taxon>Bacillati</taxon>
        <taxon>Actinomycetota</taxon>
        <taxon>Actinomycetes</taxon>
        <taxon>Mycobacteriales</taxon>
        <taxon>Nocardiaceae</taxon>
        <taxon>Rhodococcus</taxon>
    </lineage>
</organism>
<proteinExistence type="predicted"/>